<gene>
    <name evidence="1" type="primary">acrB_1</name>
    <name evidence="1" type="ORF">NCTC8284_00853</name>
</gene>
<proteinExistence type="predicted"/>
<organism evidence="1 2">
    <name type="scientific">Rodentibacter pneumotropicus</name>
    <dbReference type="NCBI Taxonomy" id="758"/>
    <lineage>
        <taxon>Bacteria</taxon>
        <taxon>Pseudomonadati</taxon>
        <taxon>Pseudomonadota</taxon>
        <taxon>Gammaproteobacteria</taxon>
        <taxon>Pasteurellales</taxon>
        <taxon>Pasteurellaceae</taxon>
        <taxon>Rodentibacter</taxon>
    </lineage>
</organism>
<dbReference type="Gene3D" id="3.30.70.1430">
    <property type="entry name" value="Multidrug efflux transporter AcrB pore domain"/>
    <property type="match status" value="1"/>
</dbReference>
<dbReference type="SUPFAM" id="SSF82693">
    <property type="entry name" value="Multidrug efflux transporter AcrB pore domain, PN1, PN2, PC1 and PC2 subdomains"/>
    <property type="match status" value="1"/>
</dbReference>
<dbReference type="GO" id="GO:0005886">
    <property type="term" value="C:plasma membrane"/>
    <property type="evidence" value="ECO:0007669"/>
    <property type="project" value="TreeGrafter"/>
</dbReference>
<evidence type="ECO:0000313" key="2">
    <source>
        <dbReference type="Proteomes" id="UP000278733"/>
    </source>
</evidence>
<sequence>MKFTDIFIRRPVLAVSISLLIIILGLQAISKLAVREYPKMTTTVITVTTAYPGADANLIQAFVTSKLEESIAQADNIDYMSSSSAPNASSITVKMKLNTDPAGALADVLAKVNAVRSELPSGIEDPTVASSSGGSGIMYISFRSKKLDSSQVTDYINRVVKPQFLQLKVWRKYKFLVQLNMLCVFG</sequence>
<accession>A0A3S4TTR3</accession>
<dbReference type="Pfam" id="PF00873">
    <property type="entry name" value="ACR_tran"/>
    <property type="match status" value="1"/>
</dbReference>
<reference evidence="1 2" key="1">
    <citation type="submission" date="2018-12" db="EMBL/GenBank/DDBJ databases">
        <authorList>
            <consortium name="Pathogen Informatics"/>
        </authorList>
    </citation>
    <scope>NUCLEOTIDE SEQUENCE [LARGE SCALE GENOMIC DNA]</scope>
    <source>
        <strain evidence="1 2">NCTC8284</strain>
    </source>
</reference>
<dbReference type="Gene3D" id="1.20.1640.10">
    <property type="entry name" value="Multidrug efflux transporter AcrB transmembrane domain"/>
    <property type="match status" value="1"/>
</dbReference>
<dbReference type="PANTHER" id="PTHR32063">
    <property type="match status" value="1"/>
</dbReference>
<dbReference type="Proteomes" id="UP000278733">
    <property type="component" value="Chromosome"/>
</dbReference>
<name>A0A3S4TTR3_9PAST</name>
<dbReference type="FunFam" id="3.30.70.1430:FF:000001">
    <property type="entry name" value="Efflux pump membrane transporter"/>
    <property type="match status" value="1"/>
</dbReference>
<dbReference type="GO" id="GO:0042910">
    <property type="term" value="F:xenobiotic transmembrane transporter activity"/>
    <property type="evidence" value="ECO:0007669"/>
    <property type="project" value="TreeGrafter"/>
</dbReference>
<dbReference type="EMBL" id="LR134405">
    <property type="protein sequence ID" value="VEH65708.1"/>
    <property type="molecule type" value="Genomic_DNA"/>
</dbReference>
<dbReference type="PANTHER" id="PTHR32063:SF28">
    <property type="entry name" value="BLR2861 PROTEIN"/>
    <property type="match status" value="1"/>
</dbReference>
<dbReference type="KEGG" id="rpne:NCTC8284_00853"/>
<evidence type="ECO:0000313" key="1">
    <source>
        <dbReference type="EMBL" id="VEH65708.1"/>
    </source>
</evidence>
<protein>
    <submittedName>
        <fullName evidence="1">Acriflavin resistance protein</fullName>
    </submittedName>
</protein>
<dbReference type="Gene3D" id="3.30.70.1320">
    <property type="entry name" value="Multidrug efflux transporter AcrB pore domain like"/>
    <property type="match status" value="1"/>
</dbReference>
<dbReference type="PRINTS" id="PR00702">
    <property type="entry name" value="ACRIFLAVINRP"/>
</dbReference>
<dbReference type="InterPro" id="IPR001036">
    <property type="entry name" value="Acrflvin-R"/>
</dbReference>
<dbReference type="AlphaFoldDB" id="A0A3S4TTR3"/>